<dbReference type="Pfam" id="PF08889">
    <property type="entry name" value="WbqC"/>
    <property type="match status" value="1"/>
</dbReference>
<comment type="caution">
    <text evidence="1">The sequence shown here is derived from an EMBL/GenBank/DDBJ whole genome shotgun (WGS) entry which is preliminary data.</text>
</comment>
<proteinExistence type="predicted"/>
<name>A0A2S9QD06_9HYPH</name>
<dbReference type="Proteomes" id="UP000237682">
    <property type="component" value="Unassembled WGS sequence"/>
</dbReference>
<reference evidence="1 2" key="1">
    <citation type="submission" date="2018-02" db="EMBL/GenBank/DDBJ databases">
        <title>Whole genome sequencing of endophytic bacterium.</title>
        <authorList>
            <person name="Eedara R."/>
            <person name="Podile A.R."/>
        </authorList>
    </citation>
    <scope>NUCLEOTIDE SEQUENCE [LARGE SCALE GENOMIC DNA]</scope>
    <source>
        <strain evidence="1 2">RP1T</strain>
    </source>
</reference>
<evidence type="ECO:0008006" key="3">
    <source>
        <dbReference type="Google" id="ProtNLM"/>
    </source>
</evidence>
<dbReference type="RefSeq" id="WP_105862166.1">
    <property type="nucleotide sequence ID" value="NZ_PUEJ01000004.1"/>
</dbReference>
<evidence type="ECO:0000313" key="1">
    <source>
        <dbReference type="EMBL" id="PRH87227.1"/>
    </source>
</evidence>
<protein>
    <recommendedName>
        <fullName evidence="3">WbqC family protein</fullName>
    </recommendedName>
</protein>
<dbReference type="InterPro" id="IPR014985">
    <property type="entry name" value="WbqC"/>
</dbReference>
<dbReference type="EMBL" id="PUEJ01000004">
    <property type="protein sequence ID" value="PRH87227.1"/>
    <property type="molecule type" value="Genomic_DNA"/>
</dbReference>
<organism evidence="1 2">
    <name type="scientific">Labrys okinawensis</name>
    <dbReference type="NCBI Taxonomy" id="346911"/>
    <lineage>
        <taxon>Bacteria</taxon>
        <taxon>Pseudomonadati</taxon>
        <taxon>Pseudomonadota</taxon>
        <taxon>Alphaproteobacteria</taxon>
        <taxon>Hyphomicrobiales</taxon>
        <taxon>Xanthobacteraceae</taxon>
        <taxon>Labrys</taxon>
    </lineage>
</organism>
<gene>
    <name evidence="1" type="ORF">C5L14_11360</name>
</gene>
<sequence>MTTVVITQPMLFPWPGFFEQLALADVYVYLDDAQFSKGSFTNRVQVKVGDQVKWMTIPLAGGGTYKPIMDLDATAVDWRTTHQSLLKQSLAGASHAQDAIDILSKSYEREKLCDALIQSIELSAAYIGIGKSRKITHSSELDIPGSSWKRVLDIVLSLGGTRYLTGHGAARYMDHEAFEASGVSVEYMDYSLTPWPQGDTAFTPYVSILNLIGHAGRDAHQYLKPRTTPWREFLAKQAP</sequence>
<keyword evidence="2" id="KW-1185">Reference proteome</keyword>
<dbReference type="AlphaFoldDB" id="A0A2S9QD06"/>
<accession>A0A2S9QD06</accession>
<dbReference type="OrthoDB" id="3611744at2"/>
<evidence type="ECO:0000313" key="2">
    <source>
        <dbReference type="Proteomes" id="UP000237682"/>
    </source>
</evidence>